<evidence type="ECO:0000256" key="5">
    <source>
        <dbReference type="ARBA" id="ARBA00023274"/>
    </source>
</evidence>
<evidence type="ECO:0000256" key="7">
    <source>
        <dbReference type="RuleBase" id="RU003872"/>
    </source>
</evidence>
<dbReference type="GO" id="GO:0003735">
    <property type="term" value="F:structural constituent of ribosome"/>
    <property type="evidence" value="ECO:0007669"/>
    <property type="project" value="UniProtKB-UniRule"/>
</dbReference>
<dbReference type="CDD" id="cd00364">
    <property type="entry name" value="Ribosomal_uS17"/>
    <property type="match status" value="1"/>
</dbReference>
<dbReference type="InterPro" id="IPR012340">
    <property type="entry name" value="NA-bd_OB-fold"/>
</dbReference>
<evidence type="ECO:0000256" key="6">
    <source>
        <dbReference type="HAMAP-Rule" id="MF_01345"/>
    </source>
</evidence>
<accession>A0A5C5XIS8</accession>
<dbReference type="PANTHER" id="PTHR10744:SF1">
    <property type="entry name" value="SMALL RIBOSOMAL SUBUNIT PROTEIN US17M"/>
    <property type="match status" value="1"/>
</dbReference>
<dbReference type="OrthoDB" id="9811714at2"/>
<comment type="subunit">
    <text evidence="6">Part of the 30S ribosomal subunit.</text>
</comment>
<comment type="similarity">
    <text evidence="1 6 7">Belongs to the universal ribosomal protein uS17 family.</text>
</comment>
<evidence type="ECO:0000256" key="3">
    <source>
        <dbReference type="ARBA" id="ARBA00022884"/>
    </source>
</evidence>
<dbReference type="PANTHER" id="PTHR10744">
    <property type="entry name" value="40S RIBOSOMAL PROTEIN S11 FAMILY MEMBER"/>
    <property type="match status" value="1"/>
</dbReference>
<gene>
    <name evidence="6 8" type="primary">rpsQ</name>
    <name evidence="8" type="ORF">Pan54_38370</name>
</gene>
<protein>
    <recommendedName>
        <fullName evidence="6">Small ribosomal subunit protein uS17</fullName>
    </recommendedName>
</protein>
<sequence>MKKKLIGIVASDKMNKTRRVEVKRLFQHPRYGKIVSRKTVCHVHDENNESKEGDKVEIIESRPLSRLKRWDLVRIVEVMTDPMAARIDDPVTAENVSDE</sequence>
<dbReference type="PROSITE" id="PS00056">
    <property type="entry name" value="RIBOSOMAL_S17"/>
    <property type="match status" value="1"/>
</dbReference>
<dbReference type="InterPro" id="IPR019984">
    <property type="entry name" value="Ribosomal_uS17_bact/chlr"/>
</dbReference>
<organism evidence="8 9">
    <name type="scientific">Rubinisphaera italica</name>
    <dbReference type="NCBI Taxonomy" id="2527969"/>
    <lineage>
        <taxon>Bacteria</taxon>
        <taxon>Pseudomonadati</taxon>
        <taxon>Planctomycetota</taxon>
        <taxon>Planctomycetia</taxon>
        <taxon>Planctomycetales</taxon>
        <taxon>Planctomycetaceae</taxon>
        <taxon>Rubinisphaera</taxon>
    </lineage>
</organism>
<name>A0A5C5XIS8_9PLAN</name>
<evidence type="ECO:0000256" key="1">
    <source>
        <dbReference type="ARBA" id="ARBA00010254"/>
    </source>
</evidence>
<dbReference type="EMBL" id="SJPG01000001">
    <property type="protein sequence ID" value="TWT63086.1"/>
    <property type="molecule type" value="Genomic_DNA"/>
</dbReference>
<dbReference type="Gene3D" id="2.40.50.140">
    <property type="entry name" value="Nucleic acid-binding proteins"/>
    <property type="match status" value="1"/>
</dbReference>
<dbReference type="InterPro" id="IPR000266">
    <property type="entry name" value="Ribosomal_uS17"/>
</dbReference>
<dbReference type="PRINTS" id="PR00973">
    <property type="entry name" value="RIBOSOMALS17"/>
</dbReference>
<evidence type="ECO:0000313" key="8">
    <source>
        <dbReference type="EMBL" id="TWT63086.1"/>
    </source>
</evidence>
<evidence type="ECO:0000256" key="2">
    <source>
        <dbReference type="ARBA" id="ARBA00022730"/>
    </source>
</evidence>
<dbReference type="GO" id="GO:0022627">
    <property type="term" value="C:cytosolic small ribosomal subunit"/>
    <property type="evidence" value="ECO:0007669"/>
    <property type="project" value="UniProtKB-UniRule"/>
</dbReference>
<proteinExistence type="inferred from homology"/>
<dbReference type="Pfam" id="PF00366">
    <property type="entry name" value="Ribosomal_S17"/>
    <property type="match status" value="1"/>
</dbReference>
<keyword evidence="4 6" id="KW-0689">Ribosomal protein</keyword>
<comment type="caution">
    <text evidence="8">The sequence shown here is derived from an EMBL/GenBank/DDBJ whole genome shotgun (WGS) entry which is preliminary data.</text>
</comment>
<keyword evidence="2 6" id="KW-0699">rRNA-binding</keyword>
<keyword evidence="5 6" id="KW-0687">Ribonucleoprotein</keyword>
<evidence type="ECO:0000313" key="9">
    <source>
        <dbReference type="Proteomes" id="UP000316095"/>
    </source>
</evidence>
<dbReference type="Proteomes" id="UP000316095">
    <property type="component" value="Unassembled WGS sequence"/>
</dbReference>
<keyword evidence="9" id="KW-1185">Reference proteome</keyword>
<dbReference type="InterPro" id="IPR019979">
    <property type="entry name" value="Ribosomal_uS17_CS"/>
</dbReference>
<dbReference type="GO" id="GO:0019843">
    <property type="term" value="F:rRNA binding"/>
    <property type="evidence" value="ECO:0007669"/>
    <property type="project" value="UniProtKB-UniRule"/>
</dbReference>
<dbReference type="GO" id="GO:0006412">
    <property type="term" value="P:translation"/>
    <property type="evidence" value="ECO:0007669"/>
    <property type="project" value="UniProtKB-UniRule"/>
</dbReference>
<reference evidence="8 9" key="1">
    <citation type="submission" date="2019-02" db="EMBL/GenBank/DDBJ databases">
        <title>Deep-cultivation of Planctomycetes and their phenomic and genomic characterization uncovers novel biology.</title>
        <authorList>
            <person name="Wiegand S."/>
            <person name="Jogler M."/>
            <person name="Boedeker C."/>
            <person name="Pinto D."/>
            <person name="Vollmers J."/>
            <person name="Rivas-Marin E."/>
            <person name="Kohn T."/>
            <person name="Peeters S.H."/>
            <person name="Heuer A."/>
            <person name="Rast P."/>
            <person name="Oberbeckmann S."/>
            <person name="Bunk B."/>
            <person name="Jeske O."/>
            <person name="Meyerdierks A."/>
            <person name="Storesund J.E."/>
            <person name="Kallscheuer N."/>
            <person name="Luecker S."/>
            <person name="Lage O.M."/>
            <person name="Pohl T."/>
            <person name="Merkel B.J."/>
            <person name="Hornburger P."/>
            <person name="Mueller R.-W."/>
            <person name="Bruemmer F."/>
            <person name="Labrenz M."/>
            <person name="Spormann A.M."/>
            <person name="Op Den Camp H."/>
            <person name="Overmann J."/>
            <person name="Amann R."/>
            <person name="Jetten M.S.M."/>
            <person name="Mascher T."/>
            <person name="Medema M.H."/>
            <person name="Devos D.P."/>
            <person name="Kaster A.-K."/>
            <person name="Ovreas L."/>
            <person name="Rohde M."/>
            <person name="Galperin M.Y."/>
            <person name="Jogler C."/>
        </authorList>
    </citation>
    <scope>NUCLEOTIDE SEQUENCE [LARGE SCALE GENOMIC DNA]</scope>
    <source>
        <strain evidence="8 9">Pan54</strain>
    </source>
</reference>
<dbReference type="NCBIfam" id="NF004123">
    <property type="entry name" value="PRK05610.1"/>
    <property type="match status" value="1"/>
</dbReference>
<dbReference type="HAMAP" id="MF_01345_B">
    <property type="entry name" value="Ribosomal_uS17_B"/>
    <property type="match status" value="1"/>
</dbReference>
<dbReference type="AlphaFoldDB" id="A0A5C5XIS8"/>
<evidence type="ECO:0000256" key="4">
    <source>
        <dbReference type="ARBA" id="ARBA00022980"/>
    </source>
</evidence>
<dbReference type="SUPFAM" id="SSF50249">
    <property type="entry name" value="Nucleic acid-binding proteins"/>
    <property type="match status" value="1"/>
</dbReference>
<dbReference type="NCBIfam" id="TIGR03635">
    <property type="entry name" value="uS17_bact"/>
    <property type="match status" value="1"/>
</dbReference>
<dbReference type="RefSeq" id="WP_146504873.1">
    <property type="nucleotide sequence ID" value="NZ_SJPG01000001.1"/>
</dbReference>
<comment type="function">
    <text evidence="6">One of the primary rRNA binding proteins, it binds specifically to the 5'-end of 16S ribosomal RNA.</text>
</comment>
<keyword evidence="3 6" id="KW-0694">RNA-binding</keyword>